<evidence type="ECO:0000313" key="3">
    <source>
        <dbReference type="Proteomes" id="UP001202328"/>
    </source>
</evidence>
<dbReference type="EMBL" id="JAJJMB010010760">
    <property type="protein sequence ID" value="KAI3906364.1"/>
    <property type="molecule type" value="Genomic_DNA"/>
</dbReference>
<reference evidence="2" key="1">
    <citation type="submission" date="2022-04" db="EMBL/GenBank/DDBJ databases">
        <title>A functionally conserved STORR gene fusion in Papaver species that diverged 16.8 million years ago.</title>
        <authorList>
            <person name="Catania T."/>
        </authorList>
    </citation>
    <scope>NUCLEOTIDE SEQUENCE</scope>
    <source>
        <strain evidence="2">S-188037</strain>
    </source>
</reference>
<proteinExistence type="predicted"/>
<feature type="chain" id="PRO_5041909475" evidence="1">
    <location>
        <begin position="28"/>
        <end position="95"/>
    </location>
</feature>
<evidence type="ECO:0000313" key="2">
    <source>
        <dbReference type="EMBL" id="KAI3906364.1"/>
    </source>
</evidence>
<dbReference type="Proteomes" id="UP001202328">
    <property type="component" value="Unassembled WGS sequence"/>
</dbReference>
<accession>A0AAD4SIE2</accession>
<keyword evidence="1" id="KW-0732">Signal</keyword>
<dbReference type="AlphaFoldDB" id="A0AAD4SIE2"/>
<evidence type="ECO:0000256" key="1">
    <source>
        <dbReference type="SAM" id="SignalP"/>
    </source>
</evidence>
<protein>
    <submittedName>
        <fullName evidence="2">Uncharacterized protein</fullName>
    </submittedName>
</protein>
<feature type="signal peptide" evidence="1">
    <location>
        <begin position="1"/>
        <end position="27"/>
    </location>
</feature>
<name>A0AAD4SIE2_9MAGN</name>
<sequence length="95" mass="9856">MAATKTSLVLFLFALIAVSANLQMASAGDLGVTCLLGVKASVQIPGVCPSNDPLYCYNFCKSECPLNLKVGIYACVPGLISAEVNGCSCCYISLL</sequence>
<organism evidence="2 3">
    <name type="scientific">Papaver atlanticum</name>
    <dbReference type="NCBI Taxonomy" id="357466"/>
    <lineage>
        <taxon>Eukaryota</taxon>
        <taxon>Viridiplantae</taxon>
        <taxon>Streptophyta</taxon>
        <taxon>Embryophyta</taxon>
        <taxon>Tracheophyta</taxon>
        <taxon>Spermatophyta</taxon>
        <taxon>Magnoliopsida</taxon>
        <taxon>Ranunculales</taxon>
        <taxon>Papaveraceae</taxon>
        <taxon>Papaveroideae</taxon>
        <taxon>Papaver</taxon>
    </lineage>
</organism>
<comment type="caution">
    <text evidence="2">The sequence shown here is derived from an EMBL/GenBank/DDBJ whole genome shotgun (WGS) entry which is preliminary data.</text>
</comment>
<keyword evidence="3" id="KW-1185">Reference proteome</keyword>
<gene>
    <name evidence="2" type="ORF">MKW98_020584</name>
</gene>